<evidence type="ECO:0000256" key="3">
    <source>
        <dbReference type="ARBA" id="ARBA00016219"/>
    </source>
</evidence>
<dbReference type="Gene3D" id="3.40.50.720">
    <property type="entry name" value="NAD(P)-binding Rossmann-like Domain"/>
    <property type="match status" value="1"/>
</dbReference>
<proteinExistence type="inferred from homology"/>
<dbReference type="InterPro" id="IPR013131">
    <property type="entry name" value="Mannitol_DH_N"/>
</dbReference>
<gene>
    <name evidence="9" type="ORF">D0Q02_07195</name>
</gene>
<accession>A0A372G2W9</accession>
<dbReference type="InterPro" id="IPR050988">
    <property type="entry name" value="Mannitol_DH/Oxidoreductase"/>
</dbReference>
<dbReference type="OrthoDB" id="271711at2"/>
<dbReference type="PRINTS" id="PR00084">
    <property type="entry name" value="MTLDHDRGNASE"/>
</dbReference>
<dbReference type="InterPro" id="IPR036291">
    <property type="entry name" value="NAD(P)-bd_dom_sf"/>
</dbReference>
<dbReference type="EMBL" id="QVFU01000004">
    <property type="protein sequence ID" value="RFS47333.1"/>
    <property type="molecule type" value="Genomic_DNA"/>
</dbReference>
<keyword evidence="10" id="KW-1185">Reference proteome</keyword>
<dbReference type="AlphaFoldDB" id="A0A372G2W9"/>
<reference evidence="9 10" key="1">
    <citation type="submission" date="2018-08" db="EMBL/GenBank/DDBJ databases">
        <title>Verrucosispora craniellae sp. nov., isolated from a marine sponge in the South China Sea.</title>
        <authorList>
            <person name="Li L."/>
            <person name="Lin H.W."/>
        </authorList>
    </citation>
    <scope>NUCLEOTIDE SEQUENCE [LARGE SCALE GENOMIC DNA]</scope>
    <source>
        <strain evidence="9 10">LHW63014</strain>
    </source>
</reference>
<evidence type="ECO:0000313" key="9">
    <source>
        <dbReference type="EMBL" id="RFS47333.1"/>
    </source>
</evidence>
<dbReference type="PANTHER" id="PTHR43362:SF1">
    <property type="entry name" value="MANNITOL DEHYDROGENASE 2-RELATED"/>
    <property type="match status" value="1"/>
</dbReference>
<dbReference type="InterPro" id="IPR000669">
    <property type="entry name" value="Mannitol_DH"/>
</dbReference>
<dbReference type="SUPFAM" id="SSF48179">
    <property type="entry name" value="6-phosphogluconate dehydrogenase C-terminal domain-like"/>
    <property type="match status" value="1"/>
</dbReference>
<dbReference type="Pfam" id="PF08125">
    <property type="entry name" value="Mannitol_dh_C"/>
    <property type="match status" value="1"/>
</dbReference>
<sequence>MRELSNASLTSLPSEVDAPRYDRTALRGGIVHFGVGHFHRSHQAMYLDELMRRGQSMDWAVHGVGVRPADEGTRNRLAAQDHLYTLTVKEPDGSRRNRVIGSLLSAGYSPQDPTGVVERIADAATRVVSLTITEGGYGIDQVTGEFTGDSAPIRADLDADVPNTTPFGLVLQAMRLRRDRGLGGLTVMSCDNIQENGTVSRAAFLGFAGMKDPELARWMEQEVSFPNSMVDRVTPATVDADRAYLERTFGYRDRWPVTAEPFHQWVLEDAFVAGRPPLEDVGVDIVGDVEPYELMKLRLANGTHQALCYFGFLLGHRYVHEAITDPDVQALLLRYVDEEAVPTLKPIAGVAFRAYGRTVVARFANPEIQDPLTRICADTSDRIPKFLLPVVTAQLADGGPVGVCAAVVAAWARYAEGTDEQGRPIDVVDPRRDSLMAAARRNGDAPTAFIEDRSLFGTLAESPRFVEAYVEALRLIRTGGVRAALRQIVAAPSR</sequence>
<evidence type="ECO:0000256" key="5">
    <source>
        <dbReference type="ARBA" id="ARBA00023027"/>
    </source>
</evidence>
<dbReference type="RefSeq" id="WP_117227184.1">
    <property type="nucleotide sequence ID" value="NZ_CP061725.1"/>
</dbReference>
<name>A0A372G2W9_9ACTN</name>
<feature type="domain" description="Mannitol dehydrogenase C-terminal" evidence="8">
    <location>
        <begin position="288"/>
        <end position="474"/>
    </location>
</feature>
<dbReference type="GO" id="GO:0019594">
    <property type="term" value="P:mannitol metabolic process"/>
    <property type="evidence" value="ECO:0007669"/>
    <property type="project" value="InterPro"/>
</dbReference>
<evidence type="ECO:0000259" key="8">
    <source>
        <dbReference type="Pfam" id="PF08125"/>
    </source>
</evidence>
<dbReference type="InterPro" id="IPR023027">
    <property type="entry name" value="Mannitol_DH_CS"/>
</dbReference>
<dbReference type="PROSITE" id="PS00974">
    <property type="entry name" value="MANNITOL_DHGENASE"/>
    <property type="match status" value="1"/>
</dbReference>
<dbReference type="Pfam" id="PF01232">
    <property type="entry name" value="Mannitol_dh"/>
    <property type="match status" value="1"/>
</dbReference>
<evidence type="ECO:0000256" key="4">
    <source>
        <dbReference type="ARBA" id="ARBA00023002"/>
    </source>
</evidence>
<dbReference type="PANTHER" id="PTHR43362">
    <property type="entry name" value="MANNITOL DEHYDROGENASE DSF1-RELATED"/>
    <property type="match status" value="1"/>
</dbReference>
<dbReference type="SUPFAM" id="SSF51735">
    <property type="entry name" value="NAD(P)-binding Rossmann-fold domains"/>
    <property type="match status" value="1"/>
</dbReference>
<dbReference type="InterPro" id="IPR013118">
    <property type="entry name" value="Mannitol_DH_C"/>
</dbReference>
<keyword evidence="4" id="KW-0560">Oxidoreductase</keyword>
<comment type="catalytic activity">
    <reaction evidence="6">
        <text>D-mannitol 1-phosphate + NAD(+) = beta-D-fructose 6-phosphate + NADH + H(+)</text>
        <dbReference type="Rhea" id="RHEA:19661"/>
        <dbReference type="ChEBI" id="CHEBI:15378"/>
        <dbReference type="ChEBI" id="CHEBI:57540"/>
        <dbReference type="ChEBI" id="CHEBI:57634"/>
        <dbReference type="ChEBI" id="CHEBI:57945"/>
        <dbReference type="ChEBI" id="CHEBI:61381"/>
        <dbReference type="EC" id="1.1.1.17"/>
    </reaction>
</comment>
<comment type="caution">
    <text evidence="9">The sequence shown here is derived from an EMBL/GenBank/DDBJ whole genome shotgun (WGS) entry which is preliminary data.</text>
</comment>
<dbReference type="Proteomes" id="UP000262621">
    <property type="component" value="Unassembled WGS sequence"/>
</dbReference>
<keyword evidence="5" id="KW-0520">NAD</keyword>
<dbReference type="Gene3D" id="1.10.1040.10">
    <property type="entry name" value="N-(1-d-carboxylethyl)-l-norvaline Dehydrogenase, domain 2"/>
    <property type="match status" value="1"/>
</dbReference>
<dbReference type="InterPro" id="IPR008927">
    <property type="entry name" value="6-PGluconate_DH-like_C_sf"/>
</dbReference>
<evidence type="ECO:0000313" key="10">
    <source>
        <dbReference type="Proteomes" id="UP000262621"/>
    </source>
</evidence>
<feature type="domain" description="Mannitol dehydrogenase N-terminal" evidence="7">
    <location>
        <begin position="29"/>
        <end position="279"/>
    </location>
</feature>
<dbReference type="GO" id="GO:0008926">
    <property type="term" value="F:mannitol-1-phosphate 5-dehydrogenase activity"/>
    <property type="evidence" value="ECO:0007669"/>
    <property type="project" value="UniProtKB-EC"/>
</dbReference>
<organism evidence="9 10">
    <name type="scientific">Micromonospora craniellae</name>
    <dbReference type="NCBI Taxonomy" id="2294034"/>
    <lineage>
        <taxon>Bacteria</taxon>
        <taxon>Bacillati</taxon>
        <taxon>Actinomycetota</taxon>
        <taxon>Actinomycetes</taxon>
        <taxon>Micromonosporales</taxon>
        <taxon>Micromonosporaceae</taxon>
        <taxon>Micromonospora</taxon>
    </lineage>
</organism>
<dbReference type="InterPro" id="IPR013328">
    <property type="entry name" value="6PGD_dom2"/>
</dbReference>
<evidence type="ECO:0000256" key="6">
    <source>
        <dbReference type="ARBA" id="ARBA00048615"/>
    </source>
</evidence>
<protein>
    <recommendedName>
        <fullName evidence="3">Mannitol-1-phosphate 5-dehydrogenase</fullName>
        <ecNumber evidence="2">1.1.1.17</ecNumber>
    </recommendedName>
</protein>
<comment type="similarity">
    <text evidence="1">Belongs to the mannitol dehydrogenase family.</text>
</comment>
<dbReference type="EC" id="1.1.1.17" evidence="2"/>
<evidence type="ECO:0000256" key="1">
    <source>
        <dbReference type="ARBA" id="ARBA00006541"/>
    </source>
</evidence>
<evidence type="ECO:0000259" key="7">
    <source>
        <dbReference type="Pfam" id="PF01232"/>
    </source>
</evidence>
<evidence type="ECO:0000256" key="2">
    <source>
        <dbReference type="ARBA" id="ARBA00012939"/>
    </source>
</evidence>